<evidence type="ECO:0000256" key="2">
    <source>
        <dbReference type="ARBA" id="ARBA00022552"/>
    </source>
</evidence>
<reference evidence="8" key="1">
    <citation type="submission" date="2022-07" db="EMBL/GenBank/DDBJ databases">
        <title>The genome of Lyophyllum shimeji provides insight into the initial evolution of ectomycorrhizal fungal genome.</title>
        <authorList>
            <person name="Kobayashi Y."/>
            <person name="Shibata T."/>
            <person name="Hirakawa H."/>
            <person name="Shigenobu S."/>
            <person name="Nishiyama T."/>
            <person name="Yamada A."/>
            <person name="Hasebe M."/>
            <person name="Kawaguchi M."/>
        </authorList>
    </citation>
    <scope>NUCLEOTIDE SEQUENCE</scope>
    <source>
        <strain evidence="8">AT787</strain>
    </source>
</reference>
<dbReference type="Gene3D" id="2.130.10.10">
    <property type="entry name" value="YVTN repeat-like/Quinoprotein amine dehydrogenase"/>
    <property type="match status" value="1"/>
</dbReference>
<comment type="similarity">
    <text evidence="6">Belongs to the WD repeat UTP18 family.</text>
</comment>
<dbReference type="PANTHER" id="PTHR18359">
    <property type="entry name" value="WD-REPEAT PROTEIN-RELATED"/>
    <property type="match status" value="1"/>
</dbReference>
<sequence>MAKHPRKKQKTSKEVKEIQPLGSSFLTDDAAKDDEERRLESILFGTKFVPRDKNTLTNGVDNDKIEADLGGNVFNNLMDSDLFFVDDGAIPPDASLDDEQPSEDEASAPEGDDSEAGSDDDSASSSSQPSPRIQPTPPNPSLKTRKPPAWTDTSDPPAVSLSAPRLRKLRDAPSEETLSGREYEARLRRQYERINPEPAWAAKARKEREKENLAVDAEGGIGDLLASTEGIVMKRQRRNAVLPAGTLELERLRDANLAAQASGCGEVKVVAFHPSERVPVLCVGSADRRVRLFNVDGHTNPLLQTLHVPSLPLTSQSSVSFHPLGAALLLTGPRPFFYTHDLQRGVTTRHARGLWGTTFNTLNDTSSRKRSRSDKGGGGGGGEGMEVTAFSPGTGSMLAVAGRGGYVHLVDWASGAGQVVGSLKCGAGGGGARALWWASERELAVLSGDAEVYLWDVGERRCVRRWKDEGGFRGAGRVMAGVGGNMEGDAEGRGKGFLAVGSNTGFVNVYGADAFTLPPPSSTLGSPKPLKSIANLTTAISSIRFNHDAQLMAIASQEKKDAMRLIHMPSLTSFSNWPTSSTPLGHVTAVDFSARSEYVAIGNTRGRVLLYHLKDYGVGS</sequence>
<accession>A0A9P3PK48</accession>
<dbReference type="InterPro" id="IPR001680">
    <property type="entry name" value="WD40_rpt"/>
</dbReference>
<dbReference type="SUPFAM" id="SSF50978">
    <property type="entry name" value="WD40 repeat-like"/>
    <property type="match status" value="1"/>
</dbReference>
<keyword evidence="2" id="KW-0698">rRNA processing</keyword>
<keyword evidence="4" id="KW-0677">Repeat</keyword>
<gene>
    <name evidence="8" type="primary">UTP18</name>
    <name evidence="8" type="ORF">LshimejAT787_0310840</name>
</gene>
<dbReference type="OrthoDB" id="1935146at2759"/>
<organism evidence="8 9">
    <name type="scientific">Lyophyllum shimeji</name>
    <name type="common">Hon-shimeji</name>
    <name type="synonym">Tricholoma shimeji</name>
    <dbReference type="NCBI Taxonomy" id="47721"/>
    <lineage>
        <taxon>Eukaryota</taxon>
        <taxon>Fungi</taxon>
        <taxon>Dikarya</taxon>
        <taxon>Basidiomycota</taxon>
        <taxon>Agaricomycotina</taxon>
        <taxon>Agaricomycetes</taxon>
        <taxon>Agaricomycetidae</taxon>
        <taxon>Agaricales</taxon>
        <taxon>Tricholomatineae</taxon>
        <taxon>Lyophyllaceae</taxon>
        <taxon>Lyophyllum</taxon>
    </lineage>
</organism>
<evidence type="ECO:0000256" key="6">
    <source>
        <dbReference type="ARBA" id="ARBA00025767"/>
    </source>
</evidence>
<feature type="region of interest" description="Disordered" evidence="7">
    <location>
        <begin position="51"/>
        <end position="70"/>
    </location>
</feature>
<feature type="compositionally biased region" description="Basic and acidic residues" evidence="7">
    <location>
        <begin position="169"/>
        <end position="181"/>
    </location>
</feature>
<dbReference type="GO" id="GO:0006364">
    <property type="term" value="P:rRNA processing"/>
    <property type="evidence" value="ECO:0007669"/>
    <property type="project" value="UniProtKB-KW"/>
</dbReference>
<feature type="region of interest" description="Disordered" evidence="7">
    <location>
        <begin position="1"/>
        <end position="34"/>
    </location>
</feature>
<feature type="compositionally biased region" description="Acidic residues" evidence="7">
    <location>
        <begin position="95"/>
        <end position="122"/>
    </location>
</feature>
<keyword evidence="9" id="KW-1185">Reference proteome</keyword>
<name>A0A9P3PK48_LYOSH</name>
<dbReference type="EMBL" id="BRPK01000003">
    <property type="protein sequence ID" value="GLB36797.1"/>
    <property type="molecule type" value="Genomic_DNA"/>
</dbReference>
<dbReference type="InterPro" id="IPR045161">
    <property type="entry name" value="Utp18"/>
</dbReference>
<evidence type="ECO:0000256" key="4">
    <source>
        <dbReference type="ARBA" id="ARBA00022737"/>
    </source>
</evidence>
<feature type="region of interest" description="Disordered" evidence="7">
    <location>
        <begin position="88"/>
        <end position="181"/>
    </location>
</feature>
<keyword evidence="3" id="KW-0853">WD repeat</keyword>
<dbReference type="PANTHER" id="PTHR18359:SF0">
    <property type="entry name" value="U3 SMALL NUCLEOLAR RNA-ASSOCIATED PROTEIN 18 HOMOLOG"/>
    <property type="match status" value="1"/>
</dbReference>
<proteinExistence type="inferred from homology"/>
<dbReference type="GO" id="GO:0034388">
    <property type="term" value="C:Pwp2p-containing subcomplex of 90S preribosome"/>
    <property type="evidence" value="ECO:0007669"/>
    <property type="project" value="TreeGrafter"/>
</dbReference>
<evidence type="ECO:0000256" key="1">
    <source>
        <dbReference type="ARBA" id="ARBA00004604"/>
    </source>
</evidence>
<evidence type="ECO:0000256" key="7">
    <source>
        <dbReference type="SAM" id="MobiDB-lite"/>
    </source>
</evidence>
<protein>
    <submittedName>
        <fullName evidence="8">WD40 repeat-like protein</fullName>
    </submittedName>
</protein>
<dbReference type="GO" id="GO:0032040">
    <property type="term" value="C:small-subunit processome"/>
    <property type="evidence" value="ECO:0007669"/>
    <property type="project" value="TreeGrafter"/>
</dbReference>
<evidence type="ECO:0000256" key="5">
    <source>
        <dbReference type="ARBA" id="ARBA00023242"/>
    </source>
</evidence>
<keyword evidence="5" id="KW-0539">Nucleus</keyword>
<feature type="region of interest" description="Disordered" evidence="7">
    <location>
        <begin position="363"/>
        <end position="388"/>
    </location>
</feature>
<dbReference type="InterPro" id="IPR036322">
    <property type="entry name" value="WD40_repeat_dom_sf"/>
</dbReference>
<comment type="caution">
    <text evidence="8">The sequence shown here is derived from an EMBL/GenBank/DDBJ whole genome shotgun (WGS) entry which is preliminary data.</text>
</comment>
<evidence type="ECO:0000256" key="3">
    <source>
        <dbReference type="ARBA" id="ARBA00022574"/>
    </source>
</evidence>
<dbReference type="AlphaFoldDB" id="A0A9P3PK48"/>
<dbReference type="Proteomes" id="UP001063166">
    <property type="component" value="Unassembled WGS sequence"/>
</dbReference>
<comment type="subcellular location">
    <subcellularLocation>
        <location evidence="1">Nucleus</location>
        <location evidence="1">Nucleolus</location>
    </subcellularLocation>
</comment>
<dbReference type="SMART" id="SM00320">
    <property type="entry name" value="WD40"/>
    <property type="match status" value="5"/>
</dbReference>
<evidence type="ECO:0000313" key="9">
    <source>
        <dbReference type="Proteomes" id="UP001063166"/>
    </source>
</evidence>
<evidence type="ECO:0000313" key="8">
    <source>
        <dbReference type="EMBL" id="GLB36797.1"/>
    </source>
</evidence>
<feature type="compositionally biased region" description="Basic residues" evidence="7">
    <location>
        <begin position="1"/>
        <end position="10"/>
    </location>
</feature>
<dbReference type="InterPro" id="IPR015943">
    <property type="entry name" value="WD40/YVTN_repeat-like_dom_sf"/>
</dbReference>